<evidence type="ECO:0000256" key="1">
    <source>
        <dbReference type="SAM" id="Coils"/>
    </source>
</evidence>
<organism evidence="2 3">
    <name type="scientific">Salix koriyanagi</name>
    <dbReference type="NCBI Taxonomy" id="2511006"/>
    <lineage>
        <taxon>Eukaryota</taxon>
        <taxon>Viridiplantae</taxon>
        <taxon>Streptophyta</taxon>
        <taxon>Embryophyta</taxon>
        <taxon>Tracheophyta</taxon>
        <taxon>Spermatophyta</taxon>
        <taxon>Magnoliopsida</taxon>
        <taxon>eudicotyledons</taxon>
        <taxon>Gunneridae</taxon>
        <taxon>Pentapetalae</taxon>
        <taxon>rosids</taxon>
        <taxon>fabids</taxon>
        <taxon>Malpighiales</taxon>
        <taxon>Salicaceae</taxon>
        <taxon>Saliceae</taxon>
        <taxon>Salix</taxon>
    </lineage>
</organism>
<name>A0A9Q0TR71_9ROSI</name>
<protein>
    <submittedName>
        <fullName evidence="2">MEMBRALIN/KINETOCHORE PROTEIN NUF2</fullName>
    </submittedName>
</protein>
<comment type="caution">
    <text evidence="2">The sequence shown here is derived from an EMBL/GenBank/DDBJ whole genome shotgun (WGS) entry which is preliminary data.</text>
</comment>
<evidence type="ECO:0000313" key="2">
    <source>
        <dbReference type="EMBL" id="KAJ6716285.1"/>
    </source>
</evidence>
<proteinExistence type="predicted"/>
<keyword evidence="1" id="KW-0175">Coiled coil</keyword>
<dbReference type="PANTHER" id="PTHR48441">
    <property type="match status" value="1"/>
</dbReference>
<reference evidence="2" key="2">
    <citation type="journal article" date="2023" name="Int. J. Mol. Sci.">
        <title>De Novo Assembly and Annotation of 11 Diverse Shrub Willow (Salix) Genomes Reveals Novel Gene Organization in Sex-Linked Regions.</title>
        <authorList>
            <person name="Hyden B."/>
            <person name="Feng K."/>
            <person name="Yates T.B."/>
            <person name="Jawdy S."/>
            <person name="Cereghino C."/>
            <person name="Smart L.B."/>
            <person name="Muchero W."/>
        </authorList>
    </citation>
    <scope>NUCLEOTIDE SEQUENCE</scope>
    <source>
        <tissue evidence="2">Shoot tip</tissue>
    </source>
</reference>
<dbReference type="Gene3D" id="1.10.287.1490">
    <property type="match status" value="1"/>
</dbReference>
<accession>A0A9Q0TR71</accession>
<reference evidence="2" key="1">
    <citation type="submission" date="2022-11" db="EMBL/GenBank/DDBJ databases">
        <authorList>
            <person name="Hyden B.L."/>
            <person name="Feng K."/>
            <person name="Yates T."/>
            <person name="Jawdy S."/>
            <person name="Smart L.B."/>
            <person name="Muchero W."/>
        </authorList>
    </citation>
    <scope>NUCLEOTIDE SEQUENCE</scope>
    <source>
        <tissue evidence="2">Shoot tip</tissue>
    </source>
</reference>
<dbReference type="EMBL" id="JAPFFM010000014">
    <property type="protein sequence ID" value="KAJ6716285.1"/>
    <property type="molecule type" value="Genomic_DNA"/>
</dbReference>
<dbReference type="Proteomes" id="UP001151752">
    <property type="component" value="Chromosome 9"/>
</dbReference>
<gene>
    <name evidence="2" type="ORF">OIU74_008917</name>
</gene>
<dbReference type="AlphaFoldDB" id="A0A9Q0TR71"/>
<feature type="coiled-coil region" evidence="1">
    <location>
        <begin position="11"/>
        <end position="80"/>
    </location>
</feature>
<feature type="coiled-coil region" evidence="1">
    <location>
        <begin position="115"/>
        <end position="184"/>
    </location>
</feature>
<keyword evidence="3" id="KW-1185">Reference proteome</keyword>
<feature type="coiled-coil region" evidence="1">
    <location>
        <begin position="210"/>
        <end position="237"/>
    </location>
</feature>
<sequence length="267" mass="30771">MNELRPIREELTLLDEQRRGLEDKISQLNAEIAEYNDARESGLPLVQEVDGKVKELRQKIADLNNHQMSLRASYRKLKERSSEMDGEVRMLKVGCVLFVNFDSKMNELRPNGEELTLLDEQRRGLEDKISQLNAEITEYNDARESGLPLVHEVDGKVKELRQKIADLNNHQMSLRASYRKLKERSSEMDGELNAEIAEYNDARESGLPLVQEVDGKVKELRQKIADLNNHQISLRASYRKLKERSSEMDGEVRMLKVGCVLFVNFGE</sequence>
<evidence type="ECO:0000313" key="3">
    <source>
        <dbReference type="Proteomes" id="UP001151752"/>
    </source>
</evidence>
<dbReference type="PANTHER" id="PTHR48441:SF1">
    <property type="entry name" value="NT-3"/>
    <property type="match status" value="1"/>
</dbReference>